<dbReference type="RefSeq" id="WP_169928637.1">
    <property type="nucleotide sequence ID" value="NZ_CP012333.1"/>
</dbReference>
<dbReference type="Proteomes" id="UP000064967">
    <property type="component" value="Chromosome"/>
</dbReference>
<accession>A0A0K1QEX8</accession>
<sequence>MKVVTTRMALGSVALPLLIFAACAAGNEASGGHEDVERKADGGLPDLVQPDAGDAGDARGPGAPPSRCSDDFCLVDLPNAAAYGFTDWIFAGVHVAPILGAWAIANGVYTVDTATVQLMRFEDGGWKPVFAPALGEGAGKRSIELYSMTSEAPGKLIAVGATLDDATPVIVRGDGTTFTTTVFDKPLSAVWSNAQGETWIAGAQGGIFRSDRDGGLIQETTDANGDFESIWGTGPEDLYVGGKTQDPALGKLGYVGHRTAGEAGAPTWTFRSVSPDLLPWGDPIVLAGAAAPTGARFWASPNGLVRVTPSSSADEDWAADPYQPRVPLRAFLTRSKDEIWAVGHVGRITRFDGTAWKNVRLVYNDAPLTAHLIAIAETAAGEIFVVGEGVALQRKAK</sequence>
<keyword evidence="2" id="KW-0732">Signal</keyword>
<gene>
    <name evidence="3" type="ORF">AKJ09_10982</name>
</gene>
<reference evidence="3 4" key="1">
    <citation type="submission" date="2015-08" db="EMBL/GenBank/DDBJ databases">
        <authorList>
            <person name="Babu N.S."/>
            <person name="Beckwith C.J."/>
            <person name="Beseler K.G."/>
            <person name="Brison A."/>
            <person name="Carone J.V."/>
            <person name="Caskin T.P."/>
            <person name="Diamond M."/>
            <person name="Durham M.E."/>
            <person name="Foxe J.M."/>
            <person name="Go M."/>
            <person name="Henderson B.A."/>
            <person name="Jones I.B."/>
            <person name="McGettigan J.A."/>
            <person name="Micheletti S.J."/>
            <person name="Nasrallah M.E."/>
            <person name="Ortiz D."/>
            <person name="Piller C.R."/>
            <person name="Privatt S.R."/>
            <person name="Schneider S.L."/>
            <person name="Sharp S."/>
            <person name="Smith T.C."/>
            <person name="Stanton J.D."/>
            <person name="Ullery H.E."/>
            <person name="Wilson R.J."/>
            <person name="Serrano M.G."/>
            <person name="Buck G."/>
            <person name="Lee V."/>
            <person name="Wang Y."/>
            <person name="Carvalho R."/>
            <person name="Voegtly L."/>
            <person name="Shi R."/>
            <person name="Duckworth R."/>
            <person name="Johnson A."/>
            <person name="Loviza R."/>
            <person name="Walstead R."/>
            <person name="Shah Z."/>
            <person name="Kiflezghi M."/>
            <person name="Wade K."/>
            <person name="Ball S.L."/>
            <person name="Bradley K.W."/>
            <person name="Asai D.J."/>
            <person name="Bowman C.A."/>
            <person name="Russell D.A."/>
            <person name="Pope W.H."/>
            <person name="Jacobs-Sera D."/>
            <person name="Hendrix R.W."/>
            <person name="Hatfull G.F."/>
        </authorList>
    </citation>
    <scope>NUCLEOTIDE SEQUENCE [LARGE SCALE GENOMIC DNA]</scope>
    <source>
        <strain evidence="3 4">DSM 27648</strain>
    </source>
</reference>
<feature type="signal peptide" evidence="2">
    <location>
        <begin position="1"/>
        <end position="24"/>
    </location>
</feature>
<proteinExistence type="predicted"/>
<feature type="region of interest" description="Disordered" evidence="1">
    <location>
        <begin position="31"/>
        <end position="64"/>
    </location>
</feature>
<evidence type="ECO:0000313" key="3">
    <source>
        <dbReference type="EMBL" id="AKV04319.1"/>
    </source>
</evidence>
<feature type="chain" id="PRO_5005467347" evidence="2">
    <location>
        <begin position="25"/>
        <end position="397"/>
    </location>
</feature>
<evidence type="ECO:0000256" key="2">
    <source>
        <dbReference type="SAM" id="SignalP"/>
    </source>
</evidence>
<dbReference type="STRING" id="1391654.AKJ09_10982"/>
<keyword evidence="4" id="KW-1185">Reference proteome</keyword>
<dbReference type="PROSITE" id="PS51257">
    <property type="entry name" value="PROKAR_LIPOPROTEIN"/>
    <property type="match status" value="1"/>
</dbReference>
<evidence type="ECO:0000256" key="1">
    <source>
        <dbReference type="SAM" id="MobiDB-lite"/>
    </source>
</evidence>
<feature type="compositionally biased region" description="Low complexity" evidence="1">
    <location>
        <begin position="50"/>
        <end position="61"/>
    </location>
</feature>
<evidence type="ECO:0000313" key="4">
    <source>
        <dbReference type="Proteomes" id="UP000064967"/>
    </source>
</evidence>
<organism evidence="3 4">
    <name type="scientific">Labilithrix luteola</name>
    <dbReference type="NCBI Taxonomy" id="1391654"/>
    <lineage>
        <taxon>Bacteria</taxon>
        <taxon>Pseudomonadati</taxon>
        <taxon>Myxococcota</taxon>
        <taxon>Polyangia</taxon>
        <taxon>Polyangiales</taxon>
        <taxon>Labilitrichaceae</taxon>
        <taxon>Labilithrix</taxon>
    </lineage>
</organism>
<dbReference type="AlphaFoldDB" id="A0A0K1QEX8"/>
<feature type="compositionally biased region" description="Basic and acidic residues" evidence="1">
    <location>
        <begin position="31"/>
        <end position="41"/>
    </location>
</feature>
<protein>
    <submittedName>
        <fullName evidence="3">Uncharacterized protein</fullName>
    </submittedName>
</protein>
<name>A0A0K1QEX8_9BACT</name>
<dbReference type="KEGG" id="llu:AKJ09_10982"/>
<dbReference type="EMBL" id="CP012333">
    <property type="protein sequence ID" value="AKV04319.1"/>
    <property type="molecule type" value="Genomic_DNA"/>
</dbReference>